<dbReference type="AlphaFoldDB" id="A0A0F9N8Z8"/>
<reference evidence="1" key="1">
    <citation type="journal article" date="2015" name="Nature">
        <title>Complex archaea that bridge the gap between prokaryotes and eukaryotes.</title>
        <authorList>
            <person name="Spang A."/>
            <person name="Saw J.H."/>
            <person name="Jorgensen S.L."/>
            <person name="Zaremba-Niedzwiedzka K."/>
            <person name="Martijn J."/>
            <person name="Lind A.E."/>
            <person name="van Eijk R."/>
            <person name="Schleper C."/>
            <person name="Guy L."/>
            <person name="Ettema T.J."/>
        </authorList>
    </citation>
    <scope>NUCLEOTIDE SEQUENCE</scope>
</reference>
<accession>A0A0F9N8Z8</accession>
<organism evidence="1">
    <name type="scientific">marine sediment metagenome</name>
    <dbReference type="NCBI Taxonomy" id="412755"/>
    <lineage>
        <taxon>unclassified sequences</taxon>
        <taxon>metagenomes</taxon>
        <taxon>ecological metagenomes</taxon>
    </lineage>
</organism>
<protein>
    <submittedName>
        <fullName evidence="1">Uncharacterized protein</fullName>
    </submittedName>
</protein>
<gene>
    <name evidence="1" type="ORF">LCGC14_1365610</name>
</gene>
<dbReference type="EMBL" id="LAZR01008578">
    <property type="protein sequence ID" value="KKM77872.1"/>
    <property type="molecule type" value="Genomic_DNA"/>
</dbReference>
<name>A0A0F9N8Z8_9ZZZZ</name>
<comment type="caution">
    <text evidence="1">The sequence shown here is derived from an EMBL/GenBank/DDBJ whole genome shotgun (WGS) entry which is preliminary data.</text>
</comment>
<evidence type="ECO:0000313" key="1">
    <source>
        <dbReference type="EMBL" id="KKM77872.1"/>
    </source>
</evidence>
<sequence length="158" mass="17047">MAENPVFAGWWKKVKKLLGSPAGADVSTDIASNKTAIDTIDGLLDELIQEKNQRNTTVVTSATENNTTYSDVVNVTDKGVLTGITTNISQYTAGSQVSWKIIIDGSTKFDGYVLEFGARNDAVTLAFNSRFDTSLQIQHKITTASKGTARTIVSHTTD</sequence>
<proteinExistence type="predicted"/>